<evidence type="ECO:0000313" key="2">
    <source>
        <dbReference type="EMBL" id="KAA3460544.1"/>
    </source>
</evidence>
<dbReference type="GO" id="GO:0003964">
    <property type="term" value="F:RNA-directed DNA polymerase activity"/>
    <property type="evidence" value="ECO:0007669"/>
    <property type="project" value="UniProtKB-KW"/>
</dbReference>
<dbReference type="Proteomes" id="UP000325315">
    <property type="component" value="Unassembled WGS sequence"/>
</dbReference>
<proteinExistence type="predicted"/>
<accession>A0A5B6UVQ5</accession>
<dbReference type="EMBL" id="SMMG02000009">
    <property type="protein sequence ID" value="KAA3460544.1"/>
    <property type="molecule type" value="Genomic_DNA"/>
</dbReference>
<comment type="caution">
    <text evidence="2">The sequence shown here is derived from an EMBL/GenBank/DDBJ whole genome shotgun (WGS) entry which is preliminary data.</text>
</comment>
<gene>
    <name evidence="2" type="ORF">EPI10_027199</name>
</gene>
<protein>
    <submittedName>
        <fullName evidence="2">Reverse transcriptase</fullName>
    </submittedName>
</protein>
<evidence type="ECO:0000313" key="3">
    <source>
        <dbReference type="Proteomes" id="UP000325315"/>
    </source>
</evidence>
<keyword evidence="3" id="KW-1185">Reference proteome</keyword>
<evidence type="ECO:0000259" key="1">
    <source>
        <dbReference type="Pfam" id="PF13966"/>
    </source>
</evidence>
<dbReference type="AlphaFoldDB" id="A0A5B6UVQ5"/>
<keyword evidence="2" id="KW-0548">Nucleotidyltransferase</keyword>
<dbReference type="OrthoDB" id="1000288at2759"/>
<dbReference type="InterPro" id="IPR026960">
    <property type="entry name" value="RVT-Znf"/>
</dbReference>
<feature type="domain" description="Reverse transcriptase zinc-binding" evidence="1">
    <location>
        <begin position="171"/>
        <end position="249"/>
    </location>
</feature>
<name>A0A5B6UVQ5_9ROSI</name>
<keyword evidence="2" id="KW-0695">RNA-directed DNA polymerase</keyword>
<sequence length="251" mass="28502">MLAGRTLCQPKGMGGIGLRNMKLFNIALLGCQVWRLISNKNSLCFKVLSSKYFPDGNIFNAKKVNRASYTWSSIATVADLLKNGFRWQVGNGETINIKKDNWGLEGLNGNTIIPNMLLSCDGSKESERCWNVEKVQRLYGKDWGDSICDILIESADQSDRMIWFHNLHGVFTSKSAYSWLLLKELGYGPHRCFWKNIWKLKMLQKIRVFAWRVGHEILPTKVKIASISSDVNVNCPRCGTEAETVIHALRD</sequence>
<reference evidence="3" key="1">
    <citation type="journal article" date="2019" name="Plant Biotechnol. J.">
        <title>Genome sequencing of the Australian wild diploid species Gossypium australe highlights disease resistance and delayed gland morphogenesis.</title>
        <authorList>
            <person name="Cai Y."/>
            <person name="Cai X."/>
            <person name="Wang Q."/>
            <person name="Wang P."/>
            <person name="Zhang Y."/>
            <person name="Cai C."/>
            <person name="Xu Y."/>
            <person name="Wang K."/>
            <person name="Zhou Z."/>
            <person name="Wang C."/>
            <person name="Geng S."/>
            <person name="Li B."/>
            <person name="Dong Q."/>
            <person name="Hou Y."/>
            <person name="Wang H."/>
            <person name="Ai P."/>
            <person name="Liu Z."/>
            <person name="Yi F."/>
            <person name="Sun M."/>
            <person name="An G."/>
            <person name="Cheng J."/>
            <person name="Zhang Y."/>
            <person name="Shi Q."/>
            <person name="Xie Y."/>
            <person name="Shi X."/>
            <person name="Chang Y."/>
            <person name="Huang F."/>
            <person name="Chen Y."/>
            <person name="Hong S."/>
            <person name="Mi L."/>
            <person name="Sun Q."/>
            <person name="Zhang L."/>
            <person name="Zhou B."/>
            <person name="Peng R."/>
            <person name="Zhang X."/>
            <person name="Liu F."/>
        </authorList>
    </citation>
    <scope>NUCLEOTIDE SEQUENCE [LARGE SCALE GENOMIC DNA]</scope>
    <source>
        <strain evidence="3">cv. PA1801</strain>
    </source>
</reference>
<organism evidence="2 3">
    <name type="scientific">Gossypium australe</name>
    <dbReference type="NCBI Taxonomy" id="47621"/>
    <lineage>
        <taxon>Eukaryota</taxon>
        <taxon>Viridiplantae</taxon>
        <taxon>Streptophyta</taxon>
        <taxon>Embryophyta</taxon>
        <taxon>Tracheophyta</taxon>
        <taxon>Spermatophyta</taxon>
        <taxon>Magnoliopsida</taxon>
        <taxon>eudicotyledons</taxon>
        <taxon>Gunneridae</taxon>
        <taxon>Pentapetalae</taxon>
        <taxon>rosids</taxon>
        <taxon>malvids</taxon>
        <taxon>Malvales</taxon>
        <taxon>Malvaceae</taxon>
        <taxon>Malvoideae</taxon>
        <taxon>Gossypium</taxon>
    </lineage>
</organism>
<keyword evidence="2" id="KW-0808">Transferase</keyword>
<dbReference type="Pfam" id="PF13966">
    <property type="entry name" value="zf-RVT"/>
    <property type="match status" value="1"/>
</dbReference>